<organism evidence="1 2">
    <name type="scientific">Nephila pilipes</name>
    <name type="common">Giant wood spider</name>
    <name type="synonym">Nephila maculata</name>
    <dbReference type="NCBI Taxonomy" id="299642"/>
    <lineage>
        <taxon>Eukaryota</taxon>
        <taxon>Metazoa</taxon>
        <taxon>Ecdysozoa</taxon>
        <taxon>Arthropoda</taxon>
        <taxon>Chelicerata</taxon>
        <taxon>Arachnida</taxon>
        <taxon>Araneae</taxon>
        <taxon>Araneomorphae</taxon>
        <taxon>Entelegynae</taxon>
        <taxon>Araneoidea</taxon>
        <taxon>Nephilidae</taxon>
        <taxon>Nephila</taxon>
    </lineage>
</organism>
<evidence type="ECO:0000313" key="1">
    <source>
        <dbReference type="EMBL" id="GFT78460.1"/>
    </source>
</evidence>
<dbReference type="Proteomes" id="UP000887013">
    <property type="component" value="Unassembled WGS sequence"/>
</dbReference>
<accession>A0A8X6U4T5</accession>
<dbReference type="OrthoDB" id="10685576at2759"/>
<evidence type="ECO:0000313" key="2">
    <source>
        <dbReference type="Proteomes" id="UP000887013"/>
    </source>
</evidence>
<dbReference type="AlphaFoldDB" id="A0A8X6U4T5"/>
<protein>
    <submittedName>
        <fullName evidence="1">Uncharacterized protein</fullName>
    </submittedName>
</protein>
<gene>
    <name evidence="1" type="ORF">NPIL_80301</name>
</gene>
<comment type="caution">
    <text evidence="1">The sequence shown here is derived from an EMBL/GenBank/DDBJ whole genome shotgun (WGS) entry which is preliminary data.</text>
</comment>
<proteinExistence type="predicted"/>
<reference evidence="1" key="1">
    <citation type="submission" date="2020-08" db="EMBL/GenBank/DDBJ databases">
        <title>Multicomponent nature underlies the extraordinary mechanical properties of spider dragline silk.</title>
        <authorList>
            <person name="Kono N."/>
            <person name="Nakamura H."/>
            <person name="Mori M."/>
            <person name="Yoshida Y."/>
            <person name="Ohtoshi R."/>
            <person name="Malay A.D."/>
            <person name="Moran D.A.P."/>
            <person name="Tomita M."/>
            <person name="Numata K."/>
            <person name="Arakawa K."/>
        </authorList>
    </citation>
    <scope>NUCLEOTIDE SEQUENCE</scope>
</reference>
<sequence length="99" mass="11029">MFFSYCVDQCDSSGIATPSPSPNINEVQQHLKFIFEYQSIGCSDLIQWHARSPDLPDLLCWSYVNSFVFKTPVESVGDLISLISVAIGSPKHANNFPEC</sequence>
<keyword evidence="2" id="KW-1185">Reference proteome</keyword>
<name>A0A8X6U4T5_NEPPI</name>
<dbReference type="EMBL" id="BMAW01071540">
    <property type="protein sequence ID" value="GFT78460.1"/>
    <property type="molecule type" value="Genomic_DNA"/>
</dbReference>